<dbReference type="OMA" id="KWELFER"/>
<protein>
    <submittedName>
        <fullName evidence="9">DNAJ domain protein Cwf23</fullName>
    </submittedName>
</protein>
<dbReference type="PANTHER" id="PTHR44313:SF1">
    <property type="entry name" value="DNAJ HOMOLOG SUBFAMILY C MEMBER 17"/>
    <property type="match status" value="1"/>
</dbReference>
<evidence type="ECO:0000256" key="7">
    <source>
        <dbReference type="SAM" id="MobiDB-lite"/>
    </source>
</evidence>
<reference evidence="9 10" key="1">
    <citation type="journal article" date="2016" name="Genome Biol. Evol.">
        <title>Divergent and convergent evolution of fungal pathogenicity.</title>
        <authorList>
            <person name="Shang Y."/>
            <person name="Xiao G."/>
            <person name="Zheng P."/>
            <person name="Cen K."/>
            <person name="Zhan S."/>
            <person name="Wang C."/>
        </authorList>
    </citation>
    <scope>NUCLEOTIDE SEQUENCE [LARGE SCALE GENOMIC DNA]</scope>
    <source>
        <strain evidence="9 10">RCEF 4871</strain>
    </source>
</reference>
<dbReference type="AlphaFoldDB" id="A0A166ZNY0"/>
<dbReference type="Gene3D" id="1.10.287.110">
    <property type="entry name" value="DnaJ domain"/>
    <property type="match status" value="1"/>
</dbReference>
<keyword evidence="3" id="KW-0963">Cytoplasm</keyword>
<keyword evidence="6" id="KW-0175">Coiled coil</keyword>
<feature type="compositionally biased region" description="Basic and acidic residues" evidence="7">
    <location>
        <begin position="108"/>
        <end position="153"/>
    </location>
</feature>
<keyword evidence="5" id="KW-0539">Nucleus</keyword>
<dbReference type="Pfam" id="PF00226">
    <property type="entry name" value="DnaJ"/>
    <property type="match status" value="1"/>
</dbReference>
<dbReference type="STRING" id="1081105.A0A166ZNY0"/>
<dbReference type="InterPro" id="IPR001623">
    <property type="entry name" value="DnaJ_domain"/>
</dbReference>
<feature type="domain" description="J" evidence="8">
    <location>
        <begin position="21"/>
        <end position="85"/>
    </location>
</feature>
<dbReference type="InterPro" id="IPR052094">
    <property type="entry name" value="Pre-mRNA-splicing_ERAD"/>
</dbReference>
<accession>A0A166ZNY0</accession>
<dbReference type="PRINTS" id="PR00625">
    <property type="entry name" value="JDOMAIN"/>
</dbReference>
<gene>
    <name evidence="9" type="ORF">NOR_06847</name>
</gene>
<comment type="caution">
    <text evidence="9">The sequence shown here is derived from an EMBL/GenBank/DDBJ whole genome shotgun (WGS) entry which is preliminary data.</text>
</comment>
<dbReference type="GO" id="GO:0000390">
    <property type="term" value="P:spliceosomal complex disassembly"/>
    <property type="evidence" value="ECO:0007669"/>
    <property type="project" value="TreeGrafter"/>
</dbReference>
<dbReference type="GO" id="GO:0005681">
    <property type="term" value="C:spliceosomal complex"/>
    <property type="evidence" value="ECO:0007669"/>
    <property type="project" value="TreeGrafter"/>
</dbReference>
<proteinExistence type="predicted"/>
<dbReference type="PROSITE" id="PS50076">
    <property type="entry name" value="DNAJ_2"/>
    <property type="match status" value="1"/>
</dbReference>
<dbReference type="PANTHER" id="PTHR44313">
    <property type="entry name" value="DNAJ HOMOLOG SUBFAMILY C MEMBER 17"/>
    <property type="match status" value="1"/>
</dbReference>
<feature type="region of interest" description="Disordered" evidence="7">
    <location>
        <begin position="108"/>
        <end position="201"/>
    </location>
</feature>
<evidence type="ECO:0000256" key="1">
    <source>
        <dbReference type="ARBA" id="ARBA00004123"/>
    </source>
</evidence>
<organism evidence="9 10">
    <name type="scientific">Metarhizium rileyi (strain RCEF 4871)</name>
    <name type="common">Nomuraea rileyi</name>
    <dbReference type="NCBI Taxonomy" id="1649241"/>
    <lineage>
        <taxon>Eukaryota</taxon>
        <taxon>Fungi</taxon>
        <taxon>Dikarya</taxon>
        <taxon>Ascomycota</taxon>
        <taxon>Pezizomycotina</taxon>
        <taxon>Sordariomycetes</taxon>
        <taxon>Hypocreomycetidae</taxon>
        <taxon>Hypocreales</taxon>
        <taxon>Clavicipitaceae</taxon>
        <taxon>Metarhizium</taxon>
    </lineage>
</organism>
<dbReference type="SMART" id="SM00271">
    <property type="entry name" value="DnaJ"/>
    <property type="match status" value="1"/>
</dbReference>
<feature type="compositionally biased region" description="Basic and acidic residues" evidence="7">
    <location>
        <begin position="163"/>
        <end position="186"/>
    </location>
</feature>
<dbReference type="OrthoDB" id="376357at2759"/>
<dbReference type="GO" id="GO:0005737">
    <property type="term" value="C:cytoplasm"/>
    <property type="evidence" value="ECO:0007669"/>
    <property type="project" value="UniProtKB-SubCell"/>
</dbReference>
<keyword evidence="4" id="KW-0143">Chaperone</keyword>
<dbReference type="SUPFAM" id="SSF46565">
    <property type="entry name" value="Chaperone J-domain"/>
    <property type="match status" value="1"/>
</dbReference>
<evidence type="ECO:0000259" key="8">
    <source>
        <dbReference type="PROSITE" id="PS50076"/>
    </source>
</evidence>
<sequence length="275" mass="32140">MGEENRDLIRLAGEYADKDIDLYELLGVDALTAKEDIHRAWRKRSVKYHPDKARENFDAEKWELLEKARDVLSEDNARAVYDAASQAKLLRKQEREAMDKERKKFADDLEARENAAKTVREERQQKDREMLQKERERLAEQQRMHDDEARRQAEAAQEVEDLAEARRRLKEKKDDRARRRQAKESMKATFGSTSKPSGPANGIINVPGDYIADLGVNKQYWELVCDKLRAVQAVRNLQKKDTPAEVLQEAERVVQEVRHKIHEAEVRYERETATT</sequence>
<evidence type="ECO:0000313" key="9">
    <source>
        <dbReference type="EMBL" id="OAA38102.1"/>
    </source>
</evidence>
<dbReference type="CDD" id="cd06257">
    <property type="entry name" value="DnaJ"/>
    <property type="match status" value="1"/>
</dbReference>
<evidence type="ECO:0000256" key="3">
    <source>
        <dbReference type="ARBA" id="ARBA00022490"/>
    </source>
</evidence>
<name>A0A166ZNY0_METRR</name>
<evidence type="ECO:0000256" key="5">
    <source>
        <dbReference type="ARBA" id="ARBA00023242"/>
    </source>
</evidence>
<feature type="coiled-coil region" evidence="6">
    <location>
        <begin position="247"/>
        <end position="274"/>
    </location>
</feature>
<evidence type="ECO:0000256" key="2">
    <source>
        <dbReference type="ARBA" id="ARBA00004496"/>
    </source>
</evidence>
<dbReference type="EMBL" id="AZHC01000027">
    <property type="protein sequence ID" value="OAA38102.1"/>
    <property type="molecule type" value="Genomic_DNA"/>
</dbReference>
<evidence type="ECO:0000256" key="4">
    <source>
        <dbReference type="ARBA" id="ARBA00023186"/>
    </source>
</evidence>
<keyword evidence="10" id="KW-1185">Reference proteome</keyword>
<evidence type="ECO:0000256" key="6">
    <source>
        <dbReference type="SAM" id="Coils"/>
    </source>
</evidence>
<dbReference type="Proteomes" id="UP000243498">
    <property type="component" value="Unassembled WGS sequence"/>
</dbReference>
<comment type="subcellular location">
    <subcellularLocation>
        <location evidence="2">Cytoplasm</location>
    </subcellularLocation>
    <subcellularLocation>
        <location evidence="1">Nucleus</location>
    </subcellularLocation>
</comment>
<dbReference type="InterPro" id="IPR036869">
    <property type="entry name" value="J_dom_sf"/>
</dbReference>
<evidence type="ECO:0000313" key="10">
    <source>
        <dbReference type="Proteomes" id="UP000243498"/>
    </source>
</evidence>